<evidence type="ECO:0000313" key="2">
    <source>
        <dbReference type="EMBL" id="CAH1001188.1"/>
    </source>
</evidence>
<sequence length="63" mass="6504">MTHRTNLPLVLLIAGLGISVLAQLIIHFTAVADFAGGALTGIGVGLLLVGLMLPGRQRRISGE</sequence>
<keyword evidence="1" id="KW-1133">Transmembrane helix</keyword>
<comment type="caution">
    <text evidence="2">The sequence shown here is derived from an EMBL/GenBank/DDBJ whole genome shotgun (WGS) entry which is preliminary data.</text>
</comment>
<feature type="transmembrane region" description="Helical" evidence="1">
    <location>
        <begin position="7"/>
        <end position="28"/>
    </location>
</feature>
<organism evidence="2 3">
    <name type="scientific">Neolewinella maritima</name>
    <dbReference type="NCBI Taxonomy" id="1383882"/>
    <lineage>
        <taxon>Bacteria</taxon>
        <taxon>Pseudomonadati</taxon>
        <taxon>Bacteroidota</taxon>
        <taxon>Saprospiria</taxon>
        <taxon>Saprospirales</taxon>
        <taxon>Lewinellaceae</taxon>
        <taxon>Neolewinella</taxon>
    </lineage>
</organism>
<evidence type="ECO:0000256" key="1">
    <source>
        <dbReference type="SAM" id="Phobius"/>
    </source>
</evidence>
<keyword evidence="1" id="KW-0472">Membrane</keyword>
<keyword evidence="3" id="KW-1185">Reference proteome</keyword>
<feature type="transmembrane region" description="Helical" evidence="1">
    <location>
        <begin position="34"/>
        <end position="53"/>
    </location>
</feature>
<dbReference type="RefSeq" id="WP_238751039.1">
    <property type="nucleotide sequence ID" value="NZ_CAKLPZ010000002.1"/>
</dbReference>
<keyword evidence="1" id="KW-0812">Transmembrane</keyword>
<accession>A0ABM9B241</accession>
<gene>
    <name evidence="2" type="ORF">LEM8419_02086</name>
</gene>
<dbReference type="EMBL" id="CAKLPZ010000002">
    <property type="protein sequence ID" value="CAH1001188.1"/>
    <property type="molecule type" value="Genomic_DNA"/>
</dbReference>
<reference evidence="2" key="1">
    <citation type="submission" date="2021-12" db="EMBL/GenBank/DDBJ databases">
        <authorList>
            <person name="Rodrigo-Torres L."/>
            <person name="Arahal R. D."/>
            <person name="Lucena T."/>
        </authorList>
    </citation>
    <scope>NUCLEOTIDE SEQUENCE</scope>
    <source>
        <strain evidence="2">CECT 8419</strain>
    </source>
</reference>
<protein>
    <submittedName>
        <fullName evidence="2">Uncharacterized protein</fullName>
    </submittedName>
</protein>
<dbReference type="Proteomes" id="UP000837803">
    <property type="component" value="Unassembled WGS sequence"/>
</dbReference>
<proteinExistence type="predicted"/>
<evidence type="ECO:0000313" key="3">
    <source>
        <dbReference type="Proteomes" id="UP000837803"/>
    </source>
</evidence>
<name>A0ABM9B241_9BACT</name>